<evidence type="ECO:0000256" key="8">
    <source>
        <dbReference type="SAM" id="SignalP"/>
    </source>
</evidence>
<feature type="domain" description="PA" evidence="10">
    <location>
        <begin position="387"/>
        <end position="458"/>
    </location>
</feature>
<dbReference type="PROSITE" id="PS00137">
    <property type="entry name" value="SUBTILASE_HIS"/>
    <property type="match status" value="1"/>
</dbReference>
<keyword evidence="14" id="KW-1185">Reference proteome</keyword>
<dbReference type="PROSITE" id="PS51892">
    <property type="entry name" value="SUBTILASE"/>
    <property type="match status" value="1"/>
</dbReference>
<dbReference type="Pfam" id="PF05922">
    <property type="entry name" value="Inhibitor_I9"/>
    <property type="match status" value="1"/>
</dbReference>
<dbReference type="CDD" id="cd04852">
    <property type="entry name" value="Peptidases_S8_3"/>
    <property type="match status" value="1"/>
</dbReference>
<evidence type="ECO:0000256" key="1">
    <source>
        <dbReference type="ARBA" id="ARBA00011073"/>
    </source>
</evidence>
<dbReference type="InterPro" id="IPR036852">
    <property type="entry name" value="Peptidase_S8/S53_dom_sf"/>
</dbReference>
<feature type="signal peptide" evidence="8">
    <location>
        <begin position="1"/>
        <end position="28"/>
    </location>
</feature>
<dbReference type="GO" id="GO:0004252">
    <property type="term" value="F:serine-type endopeptidase activity"/>
    <property type="evidence" value="ECO:0007669"/>
    <property type="project" value="UniProtKB-UniRule"/>
</dbReference>
<dbReference type="InterPro" id="IPR045051">
    <property type="entry name" value="SBT"/>
</dbReference>
<dbReference type="InterPro" id="IPR041469">
    <property type="entry name" value="Subtilisin-like_FN3"/>
</dbReference>
<dbReference type="InterPro" id="IPR034197">
    <property type="entry name" value="Peptidases_S8_3"/>
</dbReference>
<name>A0A2I0XAT8_9ASPA</name>
<reference evidence="13 14" key="1">
    <citation type="journal article" date="2016" name="Sci. Rep.">
        <title>The Dendrobium catenatum Lindl. genome sequence provides insights into polysaccharide synthase, floral development and adaptive evolution.</title>
        <authorList>
            <person name="Zhang G.Q."/>
            <person name="Xu Q."/>
            <person name="Bian C."/>
            <person name="Tsai W.C."/>
            <person name="Yeh C.M."/>
            <person name="Liu K.W."/>
            <person name="Yoshida K."/>
            <person name="Zhang L.S."/>
            <person name="Chang S.B."/>
            <person name="Chen F."/>
            <person name="Shi Y."/>
            <person name="Su Y.Y."/>
            <person name="Zhang Y.Q."/>
            <person name="Chen L.J."/>
            <person name="Yin Y."/>
            <person name="Lin M."/>
            <person name="Huang H."/>
            <person name="Deng H."/>
            <person name="Wang Z.W."/>
            <person name="Zhu S.L."/>
            <person name="Zhao X."/>
            <person name="Deng C."/>
            <person name="Niu S.C."/>
            <person name="Huang J."/>
            <person name="Wang M."/>
            <person name="Liu G.H."/>
            <person name="Yang H.J."/>
            <person name="Xiao X.J."/>
            <person name="Hsiao Y.Y."/>
            <person name="Wu W.L."/>
            <person name="Chen Y.Y."/>
            <person name="Mitsuda N."/>
            <person name="Ohme-Takagi M."/>
            <person name="Luo Y.B."/>
            <person name="Van de Peer Y."/>
            <person name="Liu Z.J."/>
        </authorList>
    </citation>
    <scope>NUCLEOTIDE SEQUENCE [LARGE SCALE GENOMIC DNA]</scope>
    <source>
        <tissue evidence="13">The whole plant</tissue>
    </source>
</reference>
<dbReference type="OrthoDB" id="206201at2759"/>
<dbReference type="Pfam" id="PF17766">
    <property type="entry name" value="fn3_6"/>
    <property type="match status" value="1"/>
</dbReference>
<dbReference type="InterPro" id="IPR015500">
    <property type="entry name" value="Peptidase_S8_subtilisin-rel"/>
</dbReference>
<evidence type="ECO:0000313" key="13">
    <source>
        <dbReference type="EMBL" id="PKU85010.1"/>
    </source>
</evidence>
<dbReference type="SUPFAM" id="SSF52743">
    <property type="entry name" value="Subtilisin-like"/>
    <property type="match status" value="1"/>
</dbReference>
<sequence length="770" mass="82295">MAFSFSSPSITLLLLLILSSPLLLSTQALLLPVIAGDDRTEVTTYIVHVERPENTSLLFDDEWLTSYHLSFLPNATLDSGEPRLIYSYREAISGFAARLTADEARAMRSINGFLHAYVDRRRRLLTTHTPEFLGLSKSGGFWTSADYGRGTIIGILDTAVDISHPSFNDNGMPQPPPYWRGGCDTFPCNNKIIGVKSFSSSCRILSPADNNHTEHGTHVAGIAAGVFVEGAEVLGNGKGVSAGMAPKAHLAVYQVCSEGDCADSDVLAGIDQAIYDRVDLISISFGSDDSRPFYEDSVAIGSYSALRQRILTVAAAGNGGPVEGTVANDAPWILTVGASTTDRRITVTVKLGDGTELVGESAYQPSYFNSTEALPLTFPGFEIQGGGSKGCRNDSFDGVDIGGKIVLCETGFGVENIEKGKNVRNAGGAAMIVLNQAEEGETTLSESHVLPAAHLSYSARCSILSYYNYSANSNPTAAFVFGGTSLGALSSPAVASFSSRGPSLHNGGILKPDIIGPGVNILAAWPSKVGPDNHITTSSTEPNFNFQSGTSTATPHLSGIAALLRSVHPHWSASAIKSAIMTSADTEDAEGNPITDQLNNATAASRFAMGAGQVNPSKANNPGLVYNLHSHRYKRYLCGLGYTDRQVTTITQHHARCWRYRRELGPEQLNYPSISVALGSPSTKTVSRWVKNVGEDNATYYAKIERPEGVKVEVFPPRLYFPRRYDARRFQVVLTADRGKLAGGGAAVGQLSWVSDDHVVKSPISVTLTL</sequence>
<dbReference type="Gene3D" id="3.40.50.200">
    <property type="entry name" value="Peptidase S8/S53 domain"/>
    <property type="match status" value="1"/>
</dbReference>
<dbReference type="Pfam" id="PF00082">
    <property type="entry name" value="Peptidase_S8"/>
    <property type="match status" value="1"/>
</dbReference>
<dbReference type="Gene3D" id="3.30.70.80">
    <property type="entry name" value="Peptidase S8 propeptide/proteinase inhibitor I9"/>
    <property type="match status" value="1"/>
</dbReference>
<feature type="active site" description="Charge relay system" evidence="6 7">
    <location>
        <position position="551"/>
    </location>
</feature>
<evidence type="ECO:0000256" key="5">
    <source>
        <dbReference type="ARBA" id="ARBA00022825"/>
    </source>
</evidence>
<evidence type="ECO:0000256" key="2">
    <source>
        <dbReference type="ARBA" id="ARBA00022670"/>
    </source>
</evidence>
<evidence type="ECO:0000256" key="4">
    <source>
        <dbReference type="ARBA" id="ARBA00022801"/>
    </source>
</evidence>
<feature type="active site" description="Charge relay system" evidence="6 7">
    <location>
        <position position="215"/>
    </location>
</feature>
<keyword evidence="4 7" id="KW-0378">Hydrolase</keyword>
<dbReference type="AlphaFoldDB" id="A0A2I0XAT8"/>
<organism evidence="13 14">
    <name type="scientific">Dendrobium catenatum</name>
    <dbReference type="NCBI Taxonomy" id="906689"/>
    <lineage>
        <taxon>Eukaryota</taxon>
        <taxon>Viridiplantae</taxon>
        <taxon>Streptophyta</taxon>
        <taxon>Embryophyta</taxon>
        <taxon>Tracheophyta</taxon>
        <taxon>Spermatophyta</taxon>
        <taxon>Magnoliopsida</taxon>
        <taxon>Liliopsida</taxon>
        <taxon>Asparagales</taxon>
        <taxon>Orchidaceae</taxon>
        <taxon>Epidendroideae</taxon>
        <taxon>Malaxideae</taxon>
        <taxon>Dendrobiinae</taxon>
        <taxon>Dendrobium</taxon>
    </lineage>
</organism>
<keyword evidence="3 8" id="KW-0732">Signal</keyword>
<dbReference type="Gene3D" id="2.60.40.2310">
    <property type="match status" value="1"/>
</dbReference>
<feature type="chain" id="PRO_5014121033" evidence="8">
    <location>
        <begin position="29"/>
        <end position="770"/>
    </location>
</feature>
<dbReference type="InterPro" id="IPR010259">
    <property type="entry name" value="S8pro/Inhibitor_I9"/>
</dbReference>
<evidence type="ECO:0000259" key="11">
    <source>
        <dbReference type="Pfam" id="PF05922"/>
    </source>
</evidence>
<evidence type="ECO:0000256" key="6">
    <source>
        <dbReference type="PIRSR" id="PIRSR615500-1"/>
    </source>
</evidence>
<evidence type="ECO:0000259" key="12">
    <source>
        <dbReference type="Pfam" id="PF17766"/>
    </source>
</evidence>
<dbReference type="CDD" id="cd02120">
    <property type="entry name" value="PA_subtilisin_like"/>
    <property type="match status" value="1"/>
</dbReference>
<dbReference type="EMBL" id="KZ502007">
    <property type="protein sequence ID" value="PKU85010.1"/>
    <property type="molecule type" value="Genomic_DNA"/>
</dbReference>
<dbReference type="InterPro" id="IPR037045">
    <property type="entry name" value="S8pro/Inhibitor_I9_sf"/>
</dbReference>
<reference evidence="13 14" key="2">
    <citation type="journal article" date="2017" name="Nature">
        <title>The Apostasia genome and the evolution of orchids.</title>
        <authorList>
            <person name="Zhang G.Q."/>
            <person name="Liu K.W."/>
            <person name="Li Z."/>
            <person name="Lohaus R."/>
            <person name="Hsiao Y.Y."/>
            <person name="Niu S.C."/>
            <person name="Wang J.Y."/>
            <person name="Lin Y.C."/>
            <person name="Xu Q."/>
            <person name="Chen L.J."/>
            <person name="Yoshida K."/>
            <person name="Fujiwara S."/>
            <person name="Wang Z.W."/>
            <person name="Zhang Y.Q."/>
            <person name="Mitsuda N."/>
            <person name="Wang M."/>
            <person name="Liu G.H."/>
            <person name="Pecoraro L."/>
            <person name="Huang H.X."/>
            <person name="Xiao X.J."/>
            <person name="Lin M."/>
            <person name="Wu X.Y."/>
            <person name="Wu W.L."/>
            <person name="Chen Y.Y."/>
            <person name="Chang S.B."/>
            <person name="Sakamoto S."/>
            <person name="Ohme-Takagi M."/>
            <person name="Yagi M."/>
            <person name="Zeng S.J."/>
            <person name="Shen C.Y."/>
            <person name="Yeh C.M."/>
            <person name="Luo Y.B."/>
            <person name="Tsai W.C."/>
            <person name="Van de Peer Y."/>
            <person name="Liu Z.J."/>
        </authorList>
    </citation>
    <scope>NUCLEOTIDE SEQUENCE [LARGE SCALE GENOMIC DNA]</scope>
    <source>
        <tissue evidence="13">The whole plant</tissue>
    </source>
</reference>
<feature type="domain" description="Peptidase S8/S53" evidence="9">
    <location>
        <begin position="148"/>
        <end position="595"/>
    </location>
</feature>
<keyword evidence="2 7" id="KW-0645">Protease</keyword>
<evidence type="ECO:0000259" key="9">
    <source>
        <dbReference type="Pfam" id="PF00082"/>
    </source>
</evidence>
<feature type="domain" description="Subtilisin-like protease fibronectin type-III" evidence="12">
    <location>
        <begin position="668"/>
        <end position="766"/>
    </location>
</feature>
<dbReference type="Proteomes" id="UP000233837">
    <property type="component" value="Unassembled WGS sequence"/>
</dbReference>
<feature type="domain" description="Inhibitor I9" evidence="11">
    <location>
        <begin position="44"/>
        <end position="124"/>
    </location>
</feature>
<gene>
    <name evidence="13" type="primary">SDD1</name>
    <name evidence="13" type="ORF">MA16_Dca017179</name>
</gene>
<dbReference type="InterPro" id="IPR000209">
    <property type="entry name" value="Peptidase_S8/S53_dom"/>
</dbReference>
<dbReference type="PANTHER" id="PTHR10795">
    <property type="entry name" value="PROPROTEIN CONVERTASE SUBTILISIN/KEXIN"/>
    <property type="match status" value="1"/>
</dbReference>
<evidence type="ECO:0000256" key="3">
    <source>
        <dbReference type="ARBA" id="ARBA00022729"/>
    </source>
</evidence>
<feature type="active site" description="Charge relay system" evidence="6 7">
    <location>
        <position position="157"/>
    </location>
</feature>
<dbReference type="Pfam" id="PF02225">
    <property type="entry name" value="PA"/>
    <property type="match status" value="1"/>
</dbReference>
<dbReference type="PRINTS" id="PR00723">
    <property type="entry name" value="SUBTILISIN"/>
</dbReference>
<proteinExistence type="inferred from homology"/>
<evidence type="ECO:0000313" key="14">
    <source>
        <dbReference type="Proteomes" id="UP000233837"/>
    </source>
</evidence>
<protein>
    <submittedName>
        <fullName evidence="13">Subtilisin-like protease SDD1</fullName>
    </submittedName>
</protein>
<dbReference type="InterPro" id="IPR022398">
    <property type="entry name" value="Peptidase_S8_His-AS"/>
</dbReference>
<dbReference type="Gene3D" id="3.50.30.30">
    <property type="match status" value="1"/>
</dbReference>
<comment type="similarity">
    <text evidence="1 7">Belongs to the peptidase S8 family.</text>
</comment>
<keyword evidence="5 7" id="KW-0720">Serine protease</keyword>
<dbReference type="GO" id="GO:0006508">
    <property type="term" value="P:proteolysis"/>
    <property type="evidence" value="ECO:0007669"/>
    <property type="project" value="UniProtKB-KW"/>
</dbReference>
<evidence type="ECO:0000256" key="7">
    <source>
        <dbReference type="PROSITE-ProRule" id="PRU01240"/>
    </source>
</evidence>
<evidence type="ECO:0000259" key="10">
    <source>
        <dbReference type="Pfam" id="PF02225"/>
    </source>
</evidence>
<dbReference type="InterPro" id="IPR003137">
    <property type="entry name" value="PA_domain"/>
</dbReference>
<dbReference type="STRING" id="906689.A0A2I0XAT8"/>
<accession>A0A2I0XAT8</accession>